<dbReference type="AlphaFoldDB" id="A0A9P7KFA5"/>
<sequence length="206" mass="23559">MKKKKPAPRPESKKGAAKPSKAKKPKAKPKVPKPTRIPTLPHYGPTPFIHFIKSYFNVDKPAVTSETLIERAQAAGVAWKELPEHEKEKIKAESRVLRDEAKIKRDAFICDLDPAVLKELNRRRVARNKPRVVAHYPDHVKRPNNAYILKTHGHTLEGLPLTQQAQKIGGIWREMSEAEKEPWVERYKEAKAEWARNHKTEASHAT</sequence>
<dbReference type="InterPro" id="IPR009071">
    <property type="entry name" value="HMG_box_dom"/>
</dbReference>
<dbReference type="Gene3D" id="1.10.30.10">
    <property type="entry name" value="High mobility group box domain"/>
    <property type="match status" value="2"/>
</dbReference>
<dbReference type="OrthoDB" id="1919336at2759"/>
<name>A0A9P7KFA5_9AGAR</name>
<accession>A0A9P7KFA5</accession>
<feature type="region of interest" description="Disordered" evidence="2">
    <location>
        <begin position="1"/>
        <end position="41"/>
    </location>
</feature>
<comment type="caution">
    <text evidence="4">The sequence shown here is derived from an EMBL/GenBank/DDBJ whole genome shotgun (WGS) entry which is preliminary data.</text>
</comment>
<proteinExistence type="predicted"/>
<reference evidence="4" key="2">
    <citation type="submission" date="2021-10" db="EMBL/GenBank/DDBJ databases">
        <title>Phylogenomics reveals ancestral predisposition of the termite-cultivated fungus Termitomyces towards a domesticated lifestyle.</title>
        <authorList>
            <person name="Auxier B."/>
            <person name="Grum-Grzhimaylo A."/>
            <person name="Cardenas M.E."/>
            <person name="Lodge J.D."/>
            <person name="Laessoe T."/>
            <person name="Pedersen O."/>
            <person name="Smith M.E."/>
            <person name="Kuyper T.W."/>
            <person name="Franco-Molano E.A."/>
            <person name="Baroni T.J."/>
            <person name="Aanen D.K."/>
        </authorList>
    </citation>
    <scope>NUCLEOTIDE SEQUENCE</scope>
    <source>
        <strain evidence="4">AP01</strain>
        <tissue evidence="4">Mycelium</tissue>
    </source>
</reference>
<protein>
    <recommendedName>
        <fullName evidence="3">HMG box domain-containing protein</fullName>
    </recommendedName>
</protein>
<dbReference type="EMBL" id="JABCKV010000034">
    <property type="protein sequence ID" value="KAG5645691.1"/>
    <property type="molecule type" value="Genomic_DNA"/>
</dbReference>
<dbReference type="SUPFAM" id="SSF47095">
    <property type="entry name" value="HMG-box"/>
    <property type="match status" value="2"/>
</dbReference>
<feature type="DNA-binding region" description="HMG box" evidence="1">
    <location>
        <begin position="140"/>
        <end position="202"/>
    </location>
</feature>
<organism evidence="4 5">
    <name type="scientific">Asterophora parasitica</name>
    <dbReference type="NCBI Taxonomy" id="117018"/>
    <lineage>
        <taxon>Eukaryota</taxon>
        <taxon>Fungi</taxon>
        <taxon>Dikarya</taxon>
        <taxon>Basidiomycota</taxon>
        <taxon>Agaricomycotina</taxon>
        <taxon>Agaricomycetes</taxon>
        <taxon>Agaricomycetidae</taxon>
        <taxon>Agaricales</taxon>
        <taxon>Tricholomatineae</taxon>
        <taxon>Lyophyllaceae</taxon>
        <taxon>Asterophora</taxon>
    </lineage>
</organism>
<dbReference type="Pfam" id="PF00505">
    <property type="entry name" value="HMG_box"/>
    <property type="match status" value="1"/>
</dbReference>
<dbReference type="CDD" id="cd00084">
    <property type="entry name" value="HMG-box_SF"/>
    <property type="match status" value="1"/>
</dbReference>
<dbReference type="PROSITE" id="PS50118">
    <property type="entry name" value="HMG_BOX_2"/>
    <property type="match status" value="1"/>
</dbReference>
<feature type="compositionally biased region" description="Basic residues" evidence="2">
    <location>
        <begin position="20"/>
        <end position="33"/>
    </location>
</feature>
<keyword evidence="1" id="KW-0539">Nucleus</keyword>
<keyword evidence="1" id="KW-0238">DNA-binding</keyword>
<gene>
    <name evidence="4" type="ORF">DXG03_005529</name>
</gene>
<evidence type="ECO:0000259" key="3">
    <source>
        <dbReference type="PROSITE" id="PS50118"/>
    </source>
</evidence>
<dbReference type="GO" id="GO:0003677">
    <property type="term" value="F:DNA binding"/>
    <property type="evidence" value="ECO:0007669"/>
    <property type="project" value="UniProtKB-UniRule"/>
</dbReference>
<dbReference type="SMART" id="SM00398">
    <property type="entry name" value="HMG"/>
    <property type="match status" value="2"/>
</dbReference>
<evidence type="ECO:0000313" key="5">
    <source>
        <dbReference type="Proteomes" id="UP000775547"/>
    </source>
</evidence>
<evidence type="ECO:0000256" key="1">
    <source>
        <dbReference type="PROSITE-ProRule" id="PRU00267"/>
    </source>
</evidence>
<feature type="domain" description="HMG box" evidence="3">
    <location>
        <begin position="140"/>
        <end position="202"/>
    </location>
</feature>
<dbReference type="Proteomes" id="UP000775547">
    <property type="component" value="Unassembled WGS sequence"/>
</dbReference>
<dbReference type="GO" id="GO:0005634">
    <property type="term" value="C:nucleus"/>
    <property type="evidence" value="ECO:0007669"/>
    <property type="project" value="UniProtKB-UniRule"/>
</dbReference>
<dbReference type="InterPro" id="IPR036910">
    <property type="entry name" value="HMG_box_dom_sf"/>
</dbReference>
<evidence type="ECO:0000256" key="2">
    <source>
        <dbReference type="SAM" id="MobiDB-lite"/>
    </source>
</evidence>
<keyword evidence="5" id="KW-1185">Reference proteome</keyword>
<reference evidence="4" key="1">
    <citation type="submission" date="2020-07" db="EMBL/GenBank/DDBJ databases">
        <authorList>
            <person name="Nieuwenhuis M."/>
            <person name="Van De Peppel L.J.J."/>
        </authorList>
    </citation>
    <scope>NUCLEOTIDE SEQUENCE</scope>
    <source>
        <strain evidence="4">AP01</strain>
        <tissue evidence="4">Mycelium</tissue>
    </source>
</reference>
<evidence type="ECO:0000313" key="4">
    <source>
        <dbReference type="EMBL" id="KAG5645691.1"/>
    </source>
</evidence>